<dbReference type="SUPFAM" id="SSF54919">
    <property type="entry name" value="Nucleoside diphosphate kinase, NDK"/>
    <property type="match status" value="1"/>
</dbReference>
<accession>A0A136LYF7</accession>
<gene>
    <name evidence="8" type="primary">ndk_2</name>
    <name evidence="8" type="ORF">TR69_WS6001000700</name>
</gene>
<evidence type="ECO:0000256" key="4">
    <source>
        <dbReference type="ARBA" id="ARBA00022679"/>
    </source>
</evidence>
<dbReference type="PANTHER" id="PTHR11349">
    <property type="entry name" value="NUCLEOSIDE DIPHOSPHATE KINASE"/>
    <property type="match status" value="1"/>
</dbReference>
<sequence length="204" mass="22911">MSNLPNIEKTFFMIKPDGIKRGLVGEIFSRLERIGLKLVAARLIQATEEQARGNYPGTDEWMTAMGEKTLNNYNHDLKAVKADLGTDDPLEIGKKIYDALVNYLVDGPVLIAVWEGNHAVKVVERLMGKTDPTVADVGTIRGDFGFDTPQFAVKSGRIVFRTLVHRSDAADEAEREIEHWFGDKYTYLGDYDRADYTGSYEAFI</sequence>
<dbReference type="Proteomes" id="UP000070457">
    <property type="component" value="Unassembled WGS sequence"/>
</dbReference>
<proteinExistence type="inferred from homology"/>
<dbReference type="AlphaFoldDB" id="A0A136LYF7"/>
<dbReference type="EC" id="2.7.4.6" evidence="3"/>
<comment type="cofactor">
    <cofactor evidence="1">
        <name>Mg(2+)</name>
        <dbReference type="ChEBI" id="CHEBI:18420"/>
    </cofactor>
</comment>
<dbReference type="SMART" id="SM00562">
    <property type="entry name" value="NDK"/>
    <property type="match status" value="1"/>
</dbReference>
<comment type="caution">
    <text evidence="8">The sequence shown here is derived from an EMBL/GenBank/DDBJ whole genome shotgun (WGS) entry which is preliminary data.</text>
</comment>
<reference evidence="8 9" key="1">
    <citation type="submission" date="2015-02" db="EMBL/GenBank/DDBJ databases">
        <title>Improved understanding of the partial-nitritation anammox process through 23 genomes representing the majority of the microbial community.</title>
        <authorList>
            <person name="Speth D.R."/>
            <person name="In T Zandt M."/>
            <person name="Guerrero Cruz S."/>
            <person name="Jetten M.S."/>
            <person name="Dutilh B.E."/>
        </authorList>
    </citation>
    <scope>NUCLEOTIDE SEQUENCE [LARGE SCALE GENOMIC DNA]</scope>
    <source>
        <strain evidence="8">OLB20</strain>
    </source>
</reference>
<dbReference type="Pfam" id="PF00334">
    <property type="entry name" value="NDK"/>
    <property type="match status" value="2"/>
</dbReference>
<evidence type="ECO:0000313" key="9">
    <source>
        <dbReference type="Proteomes" id="UP000070457"/>
    </source>
</evidence>
<protein>
    <recommendedName>
        <fullName evidence="3">nucleoside-diphosphate kinase</fullName>
        <ecNumber evidence="3">2.7.4.6</ecNumber>
    </recommendedName>
</protein>
<organism evidence="8 9">
    <name type="scientific">candidate division WS6 bacterium OLB20</name>
    <dbReference type="NCBI Taxonomy" id="1617426"/>
    <lineage>
        <taxon>Bacteria</taxon>
        <taxon>Candidatus Dojkabacteria</taxon>
    </lineage>
</organism>
<comment type="similarity">
    <text evidence="2 6">Belongs to the NDK family.</text>
</comment>
<evidence type="ECO:0000313" key="8">
    <source>
        <dbReference type="EMBL" id="KXK26688.1"/>
    </source>
</evidence>
<evidence type="ECO:0000256" key="1">
    <source>
        <dbReference type="ARBA" id="ARBA00001946"/>
    </source>
</evidence>
<evidence type="ECO:0000256" key="2">
    <source>
        <dbReference type="ARBA" id="ARBA00008142"/>
    </source>
</evidence>
<comment type="caution">
    <text evidence="6">Lacks conserved residue(s) required for the propagation of feature annotation.</text>
</comment>
<evidence type="ECO:0000256" key="6">
    <source>
        <dbReference type="PROSITE-ProRule" id="PRU00706"/>
    </source>
</evidence>
<dbReference type="EMBL" id="JYNZ01000003">
    <property type="protein sequence ID" value="KXK26688.1"/>
    <property type="molecule type" value="Genomic_DNA"/>
</dbReference>
<evidence type="ECO:0000256" key="3">
    <source>
        <dbReference type="ARBA" id="ARBA00012966"/>
    </source>
</evidence>
<dbReference type="Gene3D" id="3.30.70.141">
    <property type="entry name" value="Nucleoside diphosphate kinase-like domain"/>
    <property type="match status" value="1"/>
</dbReference>
<name>A0A136LYF7_9BACT</name>
<keyword evidence="4 8" id="KW-0808">Transferase</keyword>
<dbReference type="PATRIC" id="fig|1617426.3.peg.693"/>
<dbReference type="PROSITE" id="PS51374">
    <property type="entry name" value="NDPK_LIKE"/>
    <property type="match status" value="1"/>
</dbReference>
<dbReference type="GO" id="GO:0004550">
    <property type="term" value="F:nucleoside diphosphate kinase activity"/>
    <property type="evidence" value="ECO:0007669"/>
    <property type="project" value="UniProtKB-EC"/>
</dbReference>
<evidence type="ECO:0000256" key="5">
    <source>
        <dbReference type="ARBA" id="ARBA00022777"/>
    </source>
</evidence>
<dbReference type="InterPro" id="IPR036850">
    <property type="entry name" value="NDK-like_dom_sf"/>
</dbReference>
<dbReference type="STRING" id="1617426.TR69_WS6001000700"/>
<keyword evidence="5 8" id="KW-0418">Kinase</keyword>
<feature type="domain" description="Nucleoside diphosphate kinase-like" evidence="7">
    <location>
        <begin position="7"/>
        <end position="188"/>
    </location>
</feature>
<dbReference type="InterPro" id="IPR034907">
    <property type="entry name" value="NDK-like_dom"/>
</dbReference>
<evidence type="ECO:0000259" key="7">
    <source>
        <dbReference type="SMART" id="SM00562"/>
    </source>
</evidence>